<comment type="caution">
    <text evidence="1">The sequence shown here is derived from an EMBL/GenBank/DDBJ whole genome shotgun (WGS) entry which is preliminary data.</text>
</comment>
<reference evidence="1" key="1">
    <citation type="journal article" date="2019" name="Sci. Rep.">
        <title>Draft genome of Tanacetum cinerariifolium, the natural source of mosquito coil.</title>
        <authorList>
            <person name="Yamashiro T."/>
            <person name="Shiraishi A."/>
            <person name="Satake H."/>
            <person name="Nakayama K."/>
        </authorList>
    </citation>
    <scope>NUCLEOTIDE SEQUENCE</scope>
</reference>
<dbReference type="EMBL" id="BKCJ011191715">
    <property type="protein sequence ID" value="GFD01502.1"/>
    <property type="molecule type" value="Genomic_DNA"/>
</dbReference>
<organism evidence="1">
    <name type="scientific">Tanacetum cinerariifolium</name>
    <name type="common">Dalmatian daisy</name>
    <name type="synonym">Chrysanthemum cinerariifolium</name>
    <dbReference type="NCBI Taxonomy" id="118510"/>
    <lineage>
        <taxon>Eukaryota</taxon>
        <taxon>Viridiplantae</taxon>
        <taxon>Streptophyta</taxon>
        <taxon>Embryophyta</taxon>
        <taxon>Tracheophyta</taxon>
        <taxon>Spermatophyta</taxon>
        <taxon>Magnoliopsida</taxon>
        <taxon>eudicotyledons</taxon>
        <taxon>Gunneridae</taxon>
        <taxon>Pentapetalae</taxon>
        <taxon>asterids</taxon>
        <taxon>campanulids</taxon>
        <taxon>Asterales</taxon>
        <taxon>Asteraceae</taxon>
        <taxon>Asteroideae</taxon>
        <taxon>Anthemideae</taxon>
        <taxon>Anthemidinae</taxon>
        <taxon>Tanacetum</taxon>
    </lineage>
</organism>
<dbReference type="AlphaFoldDB" id="A0A699STZ8"/>
<evidence type="ECO:0000313" key="1">
    <source>
        <dbReference type="EMBL" id="GFD01502.1"/>
    </source>
</evidence>
<feature type="non-terminal residue" evidence="1">
    <location>
        <position position="1"/>
    </location>
</feature>
<gene>
    <name evidence="1" type="ORF">Tci_873471</name>
</gene>
<protein>
    <submittedName>
        <fullName evidence="1">Uncharacterized protein</fullName>
    </submittedName>
</protein>
<accession>A0A699STZ8</accession>
<proteinExistence type="predicted"/>
<sequence>VSTTSHATDALRCTLKTLLLSAVDSLGRASLVGQSIGSYGAPQITLRASQRRRLEAERTSAQPCLHRLIGQRIMNLEVSDLDMYWQVTAQARWRRMLGTWTPAGGAACHPVPVAVRSMAAMRVIQSYLKEADLQSPLSHGESEVDIP</sequence>
<name>A0A699STZ8_TANCI</name>